<name>A0A4V3YX86_9BURK</name>
<keyword evidence="3" id="KW-1185">Reference proteome</keyword>
<gene>
    <name evidence="2" type="ORF">E8K88_08045</name>
</gene>
<dbReference type="AlphaFoldDB" id="A0A4V3YX86"/>
<dbReference type="Proteomes" id="UP000306236">
    <property type="component" value="Unassembled WGS sequence"/>
</dbReference>
<evidence type="ECO:0000313" key="2">
    <source>
        <dbReference type="EMBL" id="THJ34032.1"/>
    </source>
</evidence>
<dbReference type="EMBL" id="SSWX01000008">
    <property type="protein sequence ID" value="THJ34032.1"/>
    <property type="molecule type" value="Genomic_DNA"/>
</dbReference>
<protein>
    <submittedName>
        <fullName evidence="2">DUF3025 domain-containing protein</fullName>
    </submittedName>
</protein>
<feature type="region of interest" description="Disordered" evidence="1">
    <location>
        <begin position="1"/>
        <end position="22"/>
    </location>
</feature>
<dbReference type="Pfam" id="PF11227">
    <property type="entry name" value="DUF3025"/>
    <property type="match status" value="1"/>
</dbReference>
<evidence type="ECO:0000256" key="1">
    <source>
        <dbReference type="SAM" id="MobiDB-lite"/>
    </source>
</evidence>
<sequence length="295" mass="33085">MELALLSGTPLPTLSNSAHSDSHSAQLKWQQPWLKPYAQPIGESLQTAMAEQPSIAAALTKVAQQYGEQVPQYQHSNGLARRHYPTFVPQAQLPKGESYERFIRQHGAVPTREHLHDLFNGLIWLHWPQAKQQLNAIQSAEIERLGVQGQRGKVRDACTLFDENGAILLAPSLLHEALLAKDWLRLFWTERHLWAHAQLLVFGHALLEQLCQPRKPICAHVLTLRLPGGDHTSAKDADIEQLDADLAQLLTAKNLADKPLTPMPVLGIPGWCHANTERSFYEDTSVFRPPRHSPL</sequence>
<reference evidence="2 3" key="1">
    <citation type="submission" date="2019-04" db="EMBL/GenBank/DDBJ databases">
        <title>Lampropedia sp YIM MLB12 draf genome.</title>
        <authorList>
            <person name="Wang Y.-X."/>
        </authorList>
    </citation>
    <scope>NUCLEOTIDE SEQUENCE [LARGE SCALE GENOMIC DNA]</scope>
    <source>
        <strain evidence="2 3">YIM MLB12</strain>
    </source>
</reference>
<feature type="compositionally biased region" description="Polar residues" evidence="1">
    <location>
        <begin position="10"/>
        <end position="22"/>
    </location>
</feature>
<evidence type="ECO:0000313" key="3">
    <source>
        <dbReference type="Proteomes" id="UP000306236"/>
    </source>
</evidence>
<proteinExistence type="predicted"/>
<dbReference type="RefSeq" id="WP_136406141.1">
    <property type="nucleotide sequence ID" value="NZ_SSWX01000008.1"/>
</dbReference>
<dbReference type="InterPro" id="IPR021390">
    <property type="entry name" value="DUF3025"/>
</dbReference>
<dbReference type="OrthoDB" id="5292474at2"/>
<organism evidence="2 3">
    <name type="scientific">Lampropedia aestuarii</name>
    <dbReference type="NCBI Taxonomy" id="2562762"/>
    <lineage>
        <taxon>Bacteria</taxon>
        <taxon>Pseudomonadati</taxon>
        <taxon>Pseudomonadota</taxon>
        <taxon>Betaproteobacteria</taxon>
        <taxon>Burkholderiales</taxon>
        <taxon>Comamonadaceae</taxon>
        <taxon>Lampropedia</taxon>
    </lineage>
</organism>
<accession>A0A4V3YX86</accession>
<comment type="caution">
    <text evidence="2">The sequence shown here is derived from an EMBL/GenBank/DDBJ whole genome shotgun (WGS) entry which is preliminary data.</text>
</comment>